<evidence type="ECO:0000313" key="3">
    <source>
        <dbReference type="Proteomes" id="UP000469558"/>
    </source>
</evidence>
<name>A0A8T9BZ37_9HELO</name>
<evidence type="ECO:0000256" key="1">
    <source>
        <dbReference type="SAM" id="Phobius"/>
    </source>
</evidence>
<dbReference type="Pfam" id="PF04646">
    <property type="entry name" value="DUF604"/>
    <property type="match status" value="1"/>
</dbReference>
<sequence length="534" mass="60024">MAPRRSLLVVVFLSIFTAIVFVARYGLRDSQHLKKVDDWIHSSVGGIGDTIGDTIGGIGSKEKEPKVLSTNPCMEHLGWLEPYQFTYPINYVSRDILTTPSANGERPPLTVVDEPLFDTEFTTVDLAQSQTVNIDKCLPPLTLEVPHGTLQPVDASNMVFGLQTTMKRLKETVKHLERWLPHTNARLYAMVIESEDLAADDADMAALEKEFHSKGMEVTVVHPVRPIDSFAQRYFSLVDVMYEHVNDKTEWVVCIDDDTFFPSMFDLLEMLKKHDHAKPQYIGSLSEDWWAVNHYGLMGFGGAGLFLSVPMAKIIEDHTDECKENLRTTAGDISVMDCVYRFSSTKLTHIPALHQIDISGDLSGFYESGREMLSVHHWKEGSAAGYKLEMEKMHLVANICDSCFLQRWQFPNEMVLSNGFSIAHYPEGHLTGKKPGGVLGTGVGGTVEKIKLEEMEHTWADDLNVLHSLAPVRDKMPDEFKIGYKLLDSMIVDSDAENGREGDVVRQIYFKEEAEGVNDTVMVLNWHTAPKDEL</sequence>
<accession>A0A8T9BZ37</accession>
<comment type="caution">
    <text evidence="2">The sequence shown here is derived from an EMBL/GenBank/DDBJ whole genome shotgun (WGS) entry which is preliminary data.</text>
</comment>
<reference evidence="2 3" key="1">
    <citation type="submission" date="2018-05" db="EMBL/GenBank/DDBJ databases">
        <title>Genome sequencing and assembly of the regulated plant pathogen Lachnellula willkommii and related sister species for the development of diagnostic species identification markers.</title>
        <authorList>
            <person name="Giroux E."/>
            <person name="Bilodeau G."/>
        </authorList>
    </citation>
    <scope>NUCLEOTIDE SEQUENCE [LARGE SCALE GENOMIC DNA]</scope>
    <source>
        <strain evidence="2 3">CBS 268.59</strain>
    </source>
</reference>
<gene>
    <name evidence="2" type="ORF">LSUE1_G009460</name>
</gene>
<feature type="transmembrane region" description="Helical" evidence="1">
    <location>
        <begin position="7"/>
        <end position="27"/>
    </location>
</feature>
<dbReference type="PANTHER" id="PTHR10811">
    <property type="entry name" value="FRINGE-RELATED"/>
    <property type="match status" value="1"/>
</dbReference>
<evidence type="ECO:0008006" key="4">
    <source>
        <dbReference type="Google" id="ProtNLM"/>
    </source>
</evidence>
<keyword evidence="3" id="KW-1185">Reference proteome</keyword>
<dbReference type="Proteomes" id="UP000469558">
    <property type="component" value="Unassembled WGS sequence"/>
</dbReference>
<evidence type="ECO:0000313" key="2">
    <source>
        <dbReference type="EMBL" id="TVY59539.1"/>
    </source>
</evidence>
<dbReference type="Gene3D" id="3.90.550.50">
    <property type="match status" value="1"/>
</dbReference>
<keyword evidence="1" id="KW-1133">Transmembrane helix</keyword>
<keyword evidence="1" id="KW-0812">Transmembrane</keyword>
<dbReference type="OrthoDB" id="414175at2759"/>
<dbReference type="AlphaFoldDB" id="A0A8T9BZ37"/>
<dbReference type="InterPro" id="IPR006740">
    <property type="entry name" value="DUF604"/>
</dbReference>
<organism evidence="2 3">
    <name type="scientific">Lachnellula suecica</name>
    <dbReference type="NCBI Taxonomy" id="602035"/>
    <lineage>
        <taxon>Eukaryota</taxon>
        <taxon>Fungi</taxon>
        <taxon>Dikarya</taxon>
        <taxon>Ascomycota</taxon>
        <taxon>Pezizomycotina</taxon>
        <taxon>Leotiomycetes</taxon>
        <taxon>Helotiales</taxon>
        <taxon>Lachnaceae</taxon>
        <taxon>Lachnellula</taxon>
    </lineage>
</organism>
<protein>
    <recommendedName>
        <fullName evidence="4">Glycosyltransferase family 31 protein</fullName>
    </recommendedName>
</protein>
<proteinExistence type="predicted"/>
<dbReference type="EMBL" id="QGMK01002341">
    <property type="protein sequence ID" value="TVY59539.1"/>
    <property type="molecule type" value="Genomic_DNA"/>
</dbReference>
<keyword evidence="1" id="KW-0472">Membrane</keyword>